<dbReference type="SUPFAM" id="SSF55298">
    <property type="entry name" value="YjgF-like"/>
    <property type="match status" value="1"/>
</dbReference>
<dbReference type="InterPro" id="IPR035959">
    <property type="entry name" value="RutC-like_sf"/>
</dbReference>
<evidence type="ECO:0000256" key="1">
    <source>
        <dbReference type="ARBA" id="ARBA00010552"/>
    </source>
</evidence>
<proteinExistence type="inferred from homology"/>
<organism evidence="3 4">
    <name type="scientific">Bordetella genomosp. 11</name>
    <dbReference type="NCBI Taxonomy" id="1416808"/>
    <lineage>
        <taxon>Bacteria</taxon>
        <taxon>Pseudomonadati</taxon>
        <taxon>Pseudomonadota</taxon>
        <taxon>Betaproteobacteria</taxon>
        <taxon>Burkholderiales</taxon>
        <taxon>Alcaligenaceae</taxon>
        <taxon>Bordetella</taxon>
    </lineage>
</organism>
<dbReference type="Pfam" id="PF01042">
    <property type="entry name" value="Ribonuc_L-PSP"/>
    <property type="match status" value="1"/>
</dbReference>
<evidence type="ECO:0000313" key="4">
    <source>
        <dbReference type="Proteomes" id="UP000215767"/>
    </source>
</evidence>
<feature type="region of interest" description="Disordered" evidence="2">
    <location>
        <begin position="1"/>
        <end position="22"/>
    </location>
</feature>
<dbReference type="AlphaFoldDB" id="A0A261UJ76"/>
<comment type="caution">
    <text evidence="3">The sequence shown here is derived from an EMBL/GenBank/DDBJ whole genome shotgun (WGS) entry which is preliminary data.</text>
</comment>
<evidence type="ECO:0000256" key="2">
    <source>
        <dbReference type="SAM" id="MobiDB-lite"/>
    </source>
</evidence>
<dbReference type="PANTHER" id="PTHR11803:SF58">
    <property type="entry name" value="PROTEIN HMF1-RELATED"/>
    <property type="match status" value="1"/>
</dbReference>
<dbReference type="OrthoDB" id="9808943at2"/>
<reference evidence="4" key="1">
    <citation type="submission" date="2017-05" db="EMBL/GenBank/DDBJ databases">
        <title>Complete and WGS of Bordetella genogroups.</title>
        <authorList>
            <person name="Spilker T."/>
            <person name="Lipuma J."/>
        </authorList>
    </citation>
    <scope>NUCLEOTIDE SEQUENCE [LARGE SCALE GENOMIC DNA]</scope>
    <source>
        <strain evidence="4">AU8856</strain>
    </source>
</reference>
<sequence>MSDTPKPDANGITRYGAAGSTGGGGTHMPFSSAVAADGWLYVSGQVPMDDGEVTEGGIVPQAHKAIQQLLAILAEAGYGPEHIVRCGVWLADARDFASFNKVFKSYFGANPPARACVETRLVVDAKVEIDCVAYRTPPKR</sequence>
<dbReference type="GO" id="GO:0005829">
    <property type="term" value="C:cytosol"/>
    <property type="evidence" value="ECO:0007669"/>
    <property type="project" value="TreeGrafter"/>
</dbReference>
<dbReference type="PANTHER" id="PTHR11803">
    <property type="entry name" value="2-IMINOBUTANOATE/2-IMINOPROPANOATE DEAMINASE RIDA"/>
    <property type="match status" value="1"/>
</dbReference>
<dbReference type="InterPro" id="IPR006175">
    <property type="entry name" value="YjgF/YER057c/UK114"/>
</dbReference>
<name>A0A261UJ76_9BORD</name>
<comment type="similarity">
    <text evidence="1">Belongs to the RutC family.</text>
</comment>
<dbReference type="EMBL" id="NEVS01000004">
    <property type="protein sequence ID" value="OZI61969.1"/>
    <property type="molecule type" value="Genomic_DNA"/>
</dbReference>
<gene>
    <name evidence="3" type="ORF">CAL28_22300</name>
</gene>
<accession>A0A261UJ76</accession>
<protein>
    <submittedName>
        <fullName evidence="3">Reactive intermediate/imine deaminase</fullName>
    </submittedName>
</protein>
<dbReference type="GO" id="GO:0019239">
    <property type="term" value="F:deaminase activity"/>
    <property type="evidence" value="ECO:0007669"/>
    <property type="project" value="TreeGrafter"/>
</dbReference>
<dbReference type="Gene3D" id="3.30.1330.40">
    <property type="entry name" value="RutC-like"/>
    <property type="match status" value="1"/>
</dbReference>
<keyword evidence="4" id="KW-1185">Reference proteome</keyword>
<dbReference type="CDD" id="cd00448">
    <property type="entry name" value="YjgF_YER057c_UK114_family"/>
    <property type="match status" value="1"/>
</dbReference>
<evidence type="ECO:0000313" key="3">
    <source>
        <dbReference type="EMBL" id="OZI61969.1"/>
    </source>
</evidence>
<dbReference type="Proteomes" id="UP000215767">
    <property type="component" value="Unassembled WGS sequence"/>
</dbReference>
<dbReference type="RefSeq" id="WP_094843355.1">
    <property type="nucleotide sequence ID" value="NZ_NEVS01000004.1"/>
</dbReference>